<dbReference type="Pfam" id="PF01370">
    <property type="entry name" value="Epimerase"/>
    <property type="match status" value="1"/>
</dbReference>
<sequence>MRVFITGASGWIGSAAVDELLAAGHEVTGLARSDASAAALAAKGALVRRGDLDDLDGIRAGAEAADAVLHLANKHDWADPAASNLAERQAVETIGAALAGSGRPFLLASGIAGLVQGRASTEADLSPFHGLESPRGGSENRALEFVDQGVTTVSLRFAPTVHGAGDHGFISVLVDAARRTGVAGYVGDGSNGWAAVHRSDAGRLIRLGLDRAEPGRILHAVAEESVSTRQIAEGIGRSLGLPTASIDPADAVDHFGFLGTFFSMDLAASSAATREFLGWTPPGRPSSRISMRVRTSRTRALPADSGAASNGPDASVSGPFRGPVG</sequence>
<dbReference type="PANTHER" id="PTHR48079">
    <property type="entry name" value="PROTEIN YEEZ"/>
    <property type="match status" value="1"/>
</dbReference>
<reference evidence="4" key="1">
    <citation type="journal article" date="2019" name="Int. J. Syst. Evol. Microbiol.">
        <title>The Global Catalogue of Microorganisms (GCM) 10K type strain sequencing project: providing services to taxonomists for standard genome sequencing and annotation.</title>
        <authorList>
            <consortium name="The Broad Institute Genomics Platform"/>
            <consortium name="The Broad Institute Genome Sequencing Center for Infectious Disease"/>
            <person name="Wu L."/>
            <person name="Ma J."/>
        </authorList>
    </citation>
    <scope>NUCLEOTIDE SEQUENCE [LARGE SCALE GENOMIC DNA]</scope>
    <source>
        <strain evidence="4">NBRC 108728</strain>
    </source>
</reference>
<dbReference type="InterPro" id="IPR036291">
    <property type="entry name" value="NAD(P)-bd_dom_sf"/>
</dbReference>
<evidence type="ECO:0000256" key="1">
    <source>
        <dbReference type="SAM" id="MobiDB-lite"/>
    </source>
</evidence>
<feature type="domain" description="NAD-dependent epimerase/dehydratase" evidence="2">
    <location>
        <begin position="3"/>
        <end position="82"/>
    </location>
</feature>
<accession>A0ABM8GS09</accession>
<dbReference type="RefSeq" id="WP_286344066.1">
    <property type="nucleotide sequence ID" value="NZ_AP027732.1"/>
</dbReference>
<gene>
    <name evidence="3" type="ORF">GCM10025867_35090</name>
</gene>
<name>A0ABM8GS09_9MICO</name>
<dbReference type="InterPro" id="IPR051783">
    <property type="entry name" value="NAD(P)-dependent_oxidoreduct"/>
</dbReference>
<proteinExistence type="predicted"/>
<dbReference type="Gene3D" id="3.40.50.720">
    <property type="entry name" value="NAD(P)-binding Rossmann-like Domain"/>
    <property type="match status" value="1"/>
</dbReference>
<dbReference type="PANTHER" id="PTHR48079:SF9">
    <property type="entry name" value="PUTATIVE-RELATED"/>
    <property type="match status" value="1"/>
</dbReference>
<dbReference type="Proteomes" id="UP001321486">
    <property type="component" value="Chromosome"/>
</dbReference>
<evidence type="ECO:0000313" key="3">
    <source>
        <dbReference type="EMBL" id="BDZ51268.1"/>
    </source>
</evidence>
<organism evidence="3 4">
    <name type="scientific">Frondihabitans sucicola</name>
    <dbReference type="NCBI Taxonomy" id="1268041"/>
    <lineage>
        <taxon>Bacteria</taxon>
        <taxon>Bacillati</taxon>
        <taxon>Actinomycetota</taxon>
        <taxon>Actinomycetes</taxon>
        <taxon>Micrococcales</taxon>
        <taxon>Microbacteriaceae</taxon>
        <taxon>Frondihabitans</taxon>
    </lineage>
</organism>
<evidence type="ECO:0000259" key="2">
    <source>
        <dbReference type="Pfam" id="PF01370"/>
    </source>
</evidence>
<dbReference type="EMBL" id="AP027732">
    <property type="protein sequence ID" value="BDZ51268.1"/>
    <property type="molecule type" value="Genomic_DNA"/>
</dbReference>
<protein>
    <submittedName>
        <fullName evidence="3">Oxidoreductase</fullName>
    </submittedName>
</protein>
<feature type="region of interest" description="Disordered" evidence="1">
    <location>
        <begin position="280"/>
        <end position="325"/>
    </location>
</feature>
<dbReference type="SUPFAM" id="SSF51735">
    <property type="entry name" value="NAD(P)-binding Rossmann-fold domains"/>
    <property type="match status" value="1"/>
</dbReference>
<keyword evidence="4" id="KW-1185">Reference proteome</keyword>
<dbReference type="InterPro" id="IPR001509">
    <property type="entry name" value="Epimerase_deHydtase"/>
</dbReference>
<evidence type="ECO:0000313" key="4">
    <source>
        <dbReference type="Proteomes" id="UP001321486"/>
    </source>
</evidence>